<reference evidence="1 2" key="1">
    <citation type="submission" date="2019-11" db="EMBL/GenBank/DDBJ databases">
        <authorList>
            <person name="Holert J."/>
        </authorList>
    </citation>
    <scope>NUCLEOTIDE SEQUENCE [LARGE SCALE GENOMIC DNA]</scope>
    <source>
        <strain evidence="1">BC8_1</strain>
    </source>
</reference>
<gene>
    <name evidence="1" type="ORF">AELLOGFF_02301</name>
</gene>
<dbReference type="EMBL" id="CACSIP010000075">
    <property type="protein sequence ID" value="CAA0137585.1"/>
    <property type="molecule type" value="Genomic_DNA"/>
</dbReference>
<organism evidence="1 2">
    <name type="scientific">Mycolicibacterium vanbaalenii</name>
    <name type="common">Mycobacterium vanbaalenii</name>
    <dbReference type="NCBI Taxonomy" id="110539"/>
    <lineage>
        <taxon>Bacteria</taxon>
        <taxon>Bacillati</taxon>
        <taxon>Actinomycetota</taxon>
        <taxon>Actinomycetes</taxon>
        <taxon>Mycobacteriales</taxon>
        <taxon>Mycobacteriaceae</taxon>
        <taxon>Mycolicibacterium</taxon>
    </lineage>
</organism>
<proteinExistence type="predicted"/>
<evidence type="ECO:0000313" key="2">
    <source>
        <dbReference type="Proteomes" id="UP000430146"/>
    </source>
</evidence>
<sequence>MSDENPFLEQPIEFAASMAATGGSCDAQSVLPVGDHYRCTCSCGAWTYEAGDIDEGLRRVRAHTSHV</sequence>
<evidence type="ECO:0000313" key="1">
    <source>
        <dbReference type="EMBL" id="CAA0137585.1"/>
    </source>
</evidence>
<name>A0A5S9RBT6_MYCVN</name>
<keyword evidence="2" id="KW-1185">Reference proteome</keyword>
<protein>
    <submittedName>
        <fullName evidence="1">Uncharacterized protein</fullName>
    </submittedName>
</protein>
<dbReference type="AlphaFoldDB" id="A0A5S9RBT6"/>
<dbReference type="Proteomes" id="UP000430146">
    <property type="component" value="Unassembled WGS sequence"/>
</dbReference>
<accession>A0A5S9RBT6</accession>